<protein>
    <recommendedName>
        <fullName evidence="2">Xaa-Pro dipeptidyl-peptidase C-terminal domain-containing protein</fullName>
    </recommendedName>
</protein>
<keyword evidence="1" id="KW-0378">Hydrolase</keyword>
<dbReference type="Gene3D" id="2.60.120.260">
    <property type="entry name" value="Galactose-binding domain-like"/>
    <property type="match status" value="1"/>
</dbReference>
<dbReference type="AlphaFoldDB" id="A0A8H4RD10"/>
<dbReference type="InterPro" id="IPR000383">
    <property type="entry name" value="Xaa-Pro-like_dom"/>
</dbReference>
<dbReference type="Pfam" id="PF08530">
    <property type="entry name" value="PepX_C"/>
    <property type="match status" value="1"/>
</dbReference>
<dbReference type="SUPFAM" id="SSF53474">
    <property type="entry name" value="alpha/beta-Hydrolases"/>
    <property type="match status" value="1"/>
</dbReference>
<dbReference type="NCBIfam" id="TIGR00976">
    <property type="entry name" value="CocE_NonD"/>
    <property type="match status" value="1"/>
</dbReference>
<dbReference type="SUPFAM" id="SSF49785">
    <property type="entry name" value="Galactose-binding domain-like"/>
    <property type="match status" value="1"/>
</dbReference>
<dbReference type="PANTHER" id="PTHR43056:SF10">
    <property type="entry name" value="COCE_NOND FAMILY, PUTATIVE (AFU_ORTHOLOGUE AFUA_7G00600)-RELATED"/>
    <property type="match status" value="1"/>
</dbReference>
<dbReference type="Pfam" id="PF02129">
    <property type="entry name" value="Peptidase_S15"/>
    <property type="match status" value="1"/>
</dbReference>
<reference evidence="3 4" key="1">
    <citation type="submission" date="2020-03" db="EMBL/GenBank/DDBJ databases">
        <title>Draft Genome Sequence of Cudoniella acicularis.</title>
        <authorList>
            <person name="Buettner E."/>
            <person name="Kellner H."/>
        </authorList>
    </citation>
    <scope>NUCLEOTIDE SEQUENCE [LARGE SCALE GENOMIC DNA]</scope>
    <source>
        <strain evidence="3 4">DSM 108380</strain>
    </source>
</reference>
<feature type="domain" description="Xaa-Pro dipeptidyl-peptidase C-terminal" evidence="2">
    <location>
        <begin position="287"/>
        <end position="516"/>
    </location>
</feature>
<dbReference type="EMBL" id="JAAMPI010000903">
    <property type="protein sequence ID" value="KAF4627830.1"/>
    <property type="molecule type" value="Genomic_DNA"/>
</dbReference>
<dbReference type="PANTHER" id="PTHR43056">
    <property type="entry name" value="PEPTIDASE S9 PROLYL OLIGOPEPTIDASE"/>
    <property type="match status" value="1"/>
</dbReference>
<dbReference type="Proteomes" id="UP000566819">
    <property type="component" value="Unassembled WGS sequence"/>
</dbReference>
<organism evidence="3 4">
    <name type="scientific">Cudoniella acicularis</name>
    <dbReference type="NCBI Taxonomy" id="354080"/>
    <lineage>
        <taxon>Eukaryota</taxon>
        <taxon>Fungi</taxon>
        <taxon>Dikarya</taxon>
        <taxon>Ascomycota</taxon>
        <taxon>Pezizomycotina</taxon>
        <taxon>Leotiomycetes</taxon>
        <taxon>Helotiales</taxon>
        <taxon>Tricladiaceae</taxon>
        <taxon>Cudoniella</taxon>
    </lineage>
</organism>
<dbReference type="OrthoDB" id="416441at2759"/>
<dbReference type="InterPro" id="IPR005674">
    <property type="entry name" value="CocE/Ser_esterase"/>
</dbReference>
<dbReference type="GO" id="GO:0008239">
    <property type="term" value="F:dipeptidyl-peptidase activity"/>
    <property type="evidence" value="ECO:0007669"/>
    <property type="project" value="InterPro"/>
</dbReference>
<dbReference type="InterPro" id="IPR013736">
    <property type="entry name" value="Xaa-Pro_dipept_C"/>
</dbReference>
<accession>A0A8H4RD10</accession>
<comment type="caution">
    <text evidence="3">The sequence shown here is derived from an EMBL/GenBank/DDBJ whole genome shotgun (WGS) entry which is preliminary data.</text>
</comment>
<gene>
    <name evidence="3" type="ORF">G7Y89_g10321</name>
</gene>
<dbReference type="SMART" id="SM00939">
    <property type="entry name" value="PepX_C"/>
    <property type="match status" value="1"/>
</dbReference>
<dbReference type="InterPro" id="IPR029058">
    <property type="entry name" value="AB_hydrolase_fold"/>
</dbReference>
<evidence type="ECO:0000313" key="4">
    <source>
        <dbReference type="Proteomes" id="UP000566819"/>
    </source>
</evidence>
<evidence type="ECO:0000256" key="1">
    <source>
        <dbReference type="ARBA" id="ARBA00022801"/>
    </source>
</evidence>
<proteinExistence type="predicted"/>
<dbReference type="Gene3D" id="1.10.3020.20">
    <property type="match status" value="1"/>
</dbReference>
<name>A0A8H4RD10_9HELO</name>
<evidence type="ECO:0000313" key="3">
    <source>
        <dbReference type="EMBL" id="KAF4627830.1"/>
    </source>
</evidence>
<sequence>MPNVLRNISTRDDTSFPYIFEQNVDIPLIAYGKGLIRVNLYLPKGAAEGTKYPVLLTHGPYGKDVSYEAFRKPSFDQVNPEHKSSPGVLDTMSAATSEGFFDVVEWAADQPWSNGKVGLLGISYYAESQWRVAARKPRGLAAIIPWEGMSDYHRDRVRHGGILSDKFIRFWWNAQVVVNQYGRPRREGSPFPPTIEGELSPEELSANLNDQTVNTAKFRFRDEDYFASKDFKLEDIVVPLLSGGILLHLRGNVEGYVHAGSSNKYLRFITGRHDLPFYYSEEAALQNSFLDAFLKDSDVEAWSTPGKLDLVSVVLREGDVGVNDAEKEKVYKRRGEKAWPIPRIQYQKLYLGKDASLSKEQPSPTNRKGILAYNALSNIPSDLDLFLTIRHLDAAEKEIFYTGTAGDSVPVTKGWLRCSLRKTNPSHPYHREYLPYREYHSSDAELLNPGEVYSVDVEIWPTNVVVGEGNKLVFEIAGTDTQGCGIFKHEDPDRKEAVFKGLNQLHFGSGEGNYVTLPYIPEEGAEKLSSI</sequence>
<dbReference type="InterPro" id="IPR050585">
    <property type="entry name" value="Xaa-Pro_dipeptidyl-ppase/CocE"/>
</dbReference>
<keyword evidence="4" id="KW-1185">Reference proteome</keyword>
<dbReference type="Gene3D" id="3.40.50.1820">
    <property type="entry name" value="alpha/beta hydrolase"/>
    <property type="match status" value="1"/>
</dbReference>
<evidence type="ECO:0000259" key="2">
    <source>
        <dbReference type="SMART" id="SM00939"/>
    </source>
</evidence>
<dbReference type="InterPro" id="IPR008979">
    <property type="entry name" value="Galactose-bd-like_sf"/>
</dbReference>